<dbReference type="SUPFAM" id="SSF54001">
    <property type="entry name" value="Cysteine proteinases"/>
    <property type="match status" value="2"/>
</dbReference>
<dbReference type="Gene3D" id="3.90.70.10">
    <property type="entry name" value="Cysteine proteinases"/>
    <property type="match status" value="2"/>
</dbReference>
<comment type="caution">
    <text evidence="5">The sequence shown here is derived from an EMBL/GenBank/DDBJ whole genome shotgun (WGS) entry which is preliminary data.</text>
</comment>
<dbReference type="EMBL" id="QGKW02001988">
    <property type="protein sequence ID" value="KAF2552419.1"/>
    <property type="molecule type" value="Genomic_DNA"/>
</dbReference>
<feature type="region of interest" description="Disordered" evidence="2">
    <location>
        <begin position="265"/>
        <end position="417"/>
    </location>
</feature>
<sequence length="1166" mass="130023">MRTTKLFVARLFSLFNKFYVVCLLHEFVLCFELREAYIAIKRGDEAPARPTVLGRPVLLALEDVDGTPSFLEKALRFVEDHGVNTEGILRQAADVDDVEHRIREYEQGKNEFSPTEDAHVIADCLKYFLRELPSSPVPASCCNALLEACRTIRGNRVNAMREAICESFPEPNRRLLQRILLMMQLVASNKNVNRMNTNAVAACMAPLLLRPLLAGDCNIENDFDVGGDGSMQLLQAAAAANHAQAIVITLLEEYDSIFGEGSLSAGLYSDSEESGSETEEGTDDGDSDYDGTQGSDDYTDEEEDLENESDRSYSESEASVDTPHDHKARPSIQITEITSSESTPKGSTEPQVPKKLLSSSKRSSLPRHGDARKDQNVLVKGSDSGEVKAVLEVSKPEEKSSSTTLSSAPGGSKRLWGRAHGRKNLSMESIDFTLEVDEDELRTMQFYRLVWSDGRRLLEPVSKNCVGSKSGEPGKSSLHLSFGSSRDISAAEVSHKNKNSEETTRAALGTRKFSGGVNLKERIAKRSDEAEISLPRSSSLDAPSHLNPTVLSTVTLQKSKSTSAGSGFMLAPMNVGEVQHQWTRPKSLAENEIAGNHSHKGLFSYELFSKLYTSKIEFQPCGLINCGNSCFANVVFQCLMFTAPLTTYFLQQLHSRTCPNKEQCFTCGFEKLVLKAKEGKSSLSPNGLLSQLQSIGIRLGNGKQEDAHEFLRFVVDIMQSVCIKASGYDMPKTKKLEDTTLIGLTFGGYLRSKIKCMKCQEKSERREKMMDLTVEIDGDISTLEEALRRFTRTEILDGENKYKCGRCKSYERAKKKLKITEPPNVLTIALKRFQSGKFGKLNKLIRFPETLDLTPYVSGGSEKSHDYKLYGVIVHLDTMNAAFSGHYVCYVRNSQNKWYKADDSTVRVVNYCFANVVFQCLMFTAPLTTYFLQQLHSRSCANKEQCFTCGFEKLVLKAKEGKSSLSPSGLLSQLQSIGIHLGNGKQEDAHEFLRFVVDTMQSVCIKASGYDMPKTKKLEDTTLIGLTFSGYLRSKIKCMKCQEKSERHEKMMDLTVEIDGDISTLEEALRRFTRTEILDGENKYKCGRCKSYERAKKKLKITEPPNVLTIALKRFQSGKFGKLNKLIRFPETLDLTPYVSGGSEKSHDYKLYGVIVHLDTMNAAFS</sequence>
<protein>
    <recommendedName>
        <fullName evidence="7">USP domain-containing protein</fullName>
    </recommendedName>
</protein>
<dbReference type="GO" id="GO:0016579">
    <property type="term" value="P:protein deubiquitination"/>
    <property type="evidence" value="ECO:0007669"/>
    <property type="project" value="InterPro"/>
</dbReference>
<dbReference type="InterPro" id="IPR018200">
    <property type="entry name" value="USP_CS"/>
</dbReference>
<evidence type="ECO:0000313" key="5">
    <source>
        <dbReference type="EMBL" id="KAF2552419.1"/>
    </source>
</evidence>
<dbReference type="SUPFAM" id="SSF48350">
    <property type="entry name" value="GTPase activation domain, GAP"/>
    <property type="match status" value="1"/>
</dbReference>
<dbReference type="SMART" id="SM00324">
    <property type="entry name" value="RhoGAP"/>
    <property type="match status" value="1"/>
</dbReference>
<dbReference type="InterPro" id="IPR001394">
    <property type="entry name" value="Peptidase_C19_UCH"/>
</dbReference>
<evidence type="ECO:0000313" key="6">
    <source>
        <dbReference type="Proteomes" id="UP000712281"/>
    </source>
</evidence>
<dbReference type="PANTHER" id="PTHR46265:SF18">
    <property type="entry name" value="RHO-GAP DOMAIN-CONTAINING PROTEIN"/>
    <property type="match status" value="1"/>
</dbReference>
<dbReference type="PANTHER" id="PTHR46265">
    <property type="entry name" value="RHO GTPASE-ACTIVATING PROTEIN 7"/>
    <property type="match status" value="1"/>
</dbReference>
<feature type="region of interest" description="Disordered" evidence="2">
    <location>
        <begin position="489"/>
        <end position="509"/>
    </location>
</feature>
<proteinExistence type="inferred from homology"/>
<dbReference type="InterPro" id="IPR008936">
    <property type="entry name" value="Rho_GTPase_activation_prot"/>
</dbReference>
<feature type="compositionally biased region" description="Low complexity" evidence="2">
    <location>
        <begin position="331"/>
        <end position="343"/>
    </location>
</feature>
<dbReference type="InterPro" id="IPR028889">
    <property type="entry name" value="USP"/>
</dbReference>
<evidence type="ECO:0000259" key="4">
    <source>
        <dbReference type="PROSITE" id="PS50238"/>
    </source>
</evidence>
<dbReference type="PROSITE" id="PS50235">
    <property type="entry name" value="USP_3"/>
    <property type="match status" value="2"/>
</dbReference>
<organism evidence="5 6">
    <name type="scientific">Brassica cretica</name>
    <name type="common">Mustard</name>
    <dbReference type="NCBI Taxonomy" id="69181"/>
    <lineage>
        <taxon>Eukaryota</taxon>
        <taxon>Viridiplantae</taxon>
        <taxon>Streptophyta</taxon>
        <taxon>Embryophyta</taxon>
        <taxon>Tracheophyta</taxon>
        <taxon>Spermatophyta</taxon>
        <taxon>Magnoliopsida</taxon>
        <taxon>eudicotyledons</taxon>
        <taxon>Gunneridae</taxon>
        <taxon>Pentapetalae</taxon>
        <taxon>rosids</taxon>
        <taxon>malvids</taxon>
        <taxon>Brassicales</taxon>
        <taxon>Brassicaceae</taxon>
        <taxon>Brassiceae</taxon>
        <taxon>Brassica</taxon>
    </lineage>
</organism>
<feature type="non-terminal residue" evidence="5">
    <location>
        <position position="1"/>
    </location>
</feature>
<dbReference type="InterPro" id="IPR052799">
    <property type="entry name" value="Rho_GAP_Regulators"/>
</dbReference>
<dbReference type="InterPro" id="IPR038765">
    <property type="entry name" value="Papain-like_cys_pep_sf"/>
</dbReference>
<feature type="compositionally biased region" description="Acidic residues" evidence="2">
    <location>
        <begin position="270"/>
        <end position="289"/>
    </location>
</feature>
<feature type="domain" description="USP" evidence="3">
    <location>
        <begin position="925"/>
        <end position="1166"/>
    </location>
</feature>
<feature type="compositionally biased region" description="Acidic residues" evidence="2">
    <location>
        <begin position="297"/>
        <end position="307"/>
    </location>
</feature>
<dbReference type="PROSITE" id="PS00972">
    <property type="entry name" value="USP_1"/>
    <property type="match status" value="1"/>
</dbReference>
<accession>A0A8S9H3M3</accession>
<dbReference type="Gene3D" id="1.10.555.10">
    <property type="entry name" value="Rho GTPase activation protein"/>
    <property type="match status" value="1"/>
</dbReference>
<dbReference type="GO" id="GO:0007165">
    <property type="term" value="P:signal transduction"/>
    <property type="evidence" value="ECO:0007669"/>
    <property type="project" value="InterPro"/>
</dbReference>
<comment type="similarity">
    <text evidence="1">Belongs to the peptidase C19 family.</text>
</comment>
<evidence type="ECO:0008006" key="7">
    <source>
        <dbReference type="Google" id="ProtNLM"/>
    </source>
</evidence>
<feature type="compositionally biased region" description="Basic and acidic residues" evidence="2">
    <location>
        <begin position="493"/>
        <end position="504"/>
    </location>
</feature>
<feature type="compositionally biased region" description="Low complexity" evidence="2">
    <location>
        <begin position="353"/>
        <end position="363"/>
    </location>
</feature>
<dbReference type="Pfam" id="PF00620">
    <property type="entry name" value="RhoGAP"/>
    <property type="match status" value="1"/>
</dbReference>
<dbReference type="Proteomes" id="UP000712281">
    <property type="component" value="Unassembled WGS sequence"/>
</dbReference>
<dbReference type="InterPro" id="IPR000198">
    <property type="entry name" value="RhoGAP_dom"/>
</dbReference>
<evidence type="ECO:0000259" key="3">
    <source>
        <dbReference type="PROSITE" id="PS50235"/>
    </source>
</evidence>
<gene>
    <name evidence="5" type="ORF">F2Q68_00037390</name>
</gene>
<feature type="domain" description="USP" evidence="3">
    <location>
        <begin position="621"/>
        <end position="934"/>
    </location>
</feature>
<dbReference type="AlphaFoldDB" id="A0A8S9H3M3"/>
<reference evidence="5" key="1">
    <citation type="submission" date="2019-12" db="EMBL/GenBank/DDBJ databases">
        <title>Genome sequencing and annotation of Brassica cretica.</title>
        <authorList>
            <person name="Studholme D.J."/>
            <person name="Sarris P.F."/>
        </authorList>
    </citation>
    <scope>NUCLEOTIDE SEQUENCE</scope>
    <source>
        <strain evidence="5">PFS-001/15</strain>
        <tissue evidence="5">Leaf</tissue>
    </source>
</reference>
<evidence type="ECO:0000256" key="1">
    <source>
        <dbReference type="ARBA" id="ARBA00009085"/>
    </source>
</evidence>
<dbReference type="PROSITE" id="PS50238">
    <property type="entry name" value="RHOGAP"/>
    <property type="match status" value="1"/>
</dbReference>
<dbReference type="GO" id="GO:0004843">
    <property type="term" value="F:cysteine-type deubiquitinase activity"/>
    <property type="evidence" value="ECO:0007669"/>
    <property type="project" value="InterPro"/>
</dbReference>
<evidence type="ECO:0000256" key="2">
    <source>
        <dbReference type="SAM" id="MobiDB-lite"/>
    </source>
</evidence>
<dbReference type="FunFam" id="3.90.70.10:FF:000119">
    <property type="entry name" value="Ubiquitin specific peptidase 36"/>
    <property type="match status" value="1"/>
</dbReference>
<dbReference type="FunFam" id="3.90.70.10:FF:000026">
    <property type="entry name" value="Ubiquitin carboxyl-terminal hydrolase 15"/>
    <property type="match status" value="1"/>
</dbReference>
<dbReference type="Pfam" id="PF00443">
    <property type="entry name" value="UCH"/>
    <property type="match status" value="2"/>
</dbReference>
<name>A0A8S9H3M3_BRACR</name>
<feature type="domain" description="Rho-GAP" evidence="4">
    <location>
        <begin position="59"/>
        <end position="258"/>
    </location>
</feature>
<dbReference type="CDD" id="cd00159">
    <property type="entry name" value="RhoGAP"/>
    <property type="match status" value="1"/>
</dbReference>